<dbReference type="Pfam" id="PF00436">
    <property type="entry name" value="SSB"/>
    <property type="match status" value="1"/>
</dbReference>
<sequence>MNSLNKVQLIWNVTAEPEIRQTPNGQFVANFNLATNRTWKDASWMKQDQSEFHSVVIWGKLAEIVQQYVQKGKKIYVEWRIQTRSWEDQTGQKRYKTEVVGDNIILLWGAGWKGEDFWDVAFSGWDDEDVSPSKTKKTMPKREEEINIEDIPF</sequence>
<evidence type="ECO:0000256" key="3">
    <source>
        <dbReference type="RuleBase" id="RU000524"/>
    </source>
</evidence>
<dbReference type="PANTHER" id="PTHR10302:SF27">
    <property type="entry name" value="SINGLE-STRANDED DNA-BINDING PROTEIN"/>
    <property type="match status" value="1"/>
</dbReference>
<name>K2G2N2_9BACT</name>
<comment type="subunit">
    <text evidence="2">Homotetramer.</text>
</comment>
<evidence type="ECO:0000256" key="1">
    <source>
        <dbReference type="ARBA" id="ARBA00023125"/>
    </source>
</evidence>
<comment type="caution">
    <text evidence="5">The sequence shown here is derived from an EMBL/GenBank/DDBJ whole genome shotgun (WGS) entry which is preliminary data.</text>
</comment>
<comment type="caution">
    <text evidence="2">Lacks conserved residue(s) required for the propagation of feature annotation.</text>
</comment>
<protein>
    <recommendedName>
        <fullName evidence="2 3">Single-stranded DNA-binding protein</fullName>
        <shortName evidence="2">SSB</shortName>
    </recommendedName>
</protein>
<dbReference type="InterPro" id="IPR011344">
    <property type="entry name" value="ssDNA-bd"/>
</dbReference>
<accession>K2G2N2</accession>
<organism evidence="5">
    <name type="scientific">uncultured bacterium</name>
    <name type="common">gcode 4</name>
    <dbReference type="NCBI Taxonomy" id="1234023"/>
    <lineage>
        <taxon>Bacteria</taxon>
        <taxon>environmental samples</taxon>
    </lineage>
</organism>
<evidence type="ECO:0000313" key="5">
    <source>
        <dbReference type="EMBL" id="EKE29463.1"/>
    </source>
</evidence>
<dbReference type="InterPro" id="IPR000424">
    <property type="entry name" value="Primosome_PriB/ssb"/>
</dbReference>
<dbReference type="GO" id="GO:0009295">
    <property type="term" value="C:nucleoid"/>
    <property type="evidence" value="ECO:0007669"/>
    <property type="project" value="TreeGrafter"/>
</dbReference>
<dbReference type="PROSITE" id="PS50935">
    <property type="entry name" value="SSB"/>
    <property type="match status" value="1"/>
</dbReference>
<feature type="region of interest" description="Disordered" evidence="4">
    <location>
        <begin position="129"/>
        <end position="153"/>
    </location>
</feature>
<dbReference type="NCBIfam" id="TIGR00621">
    <property type="entry name" value="ssb"/>
    <property type="match status" value="1"/>
</dbReference>
<dbReference type="InterPro" id="IPR012340">
    <property type="entry name" value="NA-bd_OB-fold"/>
</dbReference>
<keyword evidence="1 2" id="KW-0238">DNA-binding</keyword>
<dbReference type="AlphaFoldDB" id="K2G2N2"/>
<evidence type="ECO:0000256" key="4">
    <source>
        <dbReference type="SAM" id="MobiDB-lite"/>
    </source>
</evidence>
<dbReference type="GO" id="GO:0003697">
    <property type="term" value="F:single-stranded DNA binding"/>
    <property type="evidence" value="ECO:0007669"/>
    <property type="project" value="UniProtKB-UniRule"/>
</dbReference>
<evidence type="ECO:0000256" key="2">
    <source>
        <dbReference type="HAMAP-Rule" id="MF_00984"/>
    </source>
</evidence>
<gene>
    <name evidence="5" type="ORF">ACD_2C00172G0011</name>
</gene>
<reference evidence="5" key="1">
    <citation type="journal article" date="2012" name="Science">
        <title>Fermentation, hydrogen, and sulfur metabolism in multiple uncultivated bacterial phyla.</title>
        <authorList>
            <person name="Wrighton K.C."/>
            <person name="Thomas B.C."/>
            <person name="Sharon I."/>
            <person name="Miller C.S."/>
            <person name="Castelle C.J."/>
            <person name="VerBerkmoes N.C."/>
            <person name="Wilkins M.J."/>
            <person name="Hettich R.L."/>
            <person name="Lipton M.S."/>
            <person name="Williams K.H."/>
            <person name="Long P.E."/>
            <person name="Banfield J.F."/>
        </authorList>
    </citation>
    <scope>NUCLEOTIDE SEQUENCE [LARGE SCALE GENOMIC DNA]</scope>
</reference>
<dbReference type="CDD" id="cd04496">
    <property type="entry name" value="SSB_OBF"/>
    <property type="match status" value="1"/>
</dbReference>
<dbReference type="GO" id="GO:0006260">
    <property type="term" value="P:DNA replication"/>
    <property type="evidence" value="ECO:0007669"/>
    <property type="project" value="InterPro"/>
</dbReference>
<dbReference type="HAMAP" id="MF_00984">
    <property type="entry name" value="SSB"/>
    <property type="match status" value="1"/>
</dbReference>
<dbReference type="PANTHER" id="PTHR10302">
    <property type="entry name" value="SINGLE-STRANDED DNA-BINDING PROTEIN"/>
    <property type="match status" value="1"/>
</dbReference>
<dbReference type="EMBL" id="AMFJ01000172">
    <property type="protein sequence ID" value="EKE29463.1"/>
    <property type="molecule type" value="Genomic_DNA"/>
</dbReference>
<dbReference type="SUPFAM" id="SSF50249">
    <property type="entry name" value="Nucleic acid-binding proteins"/>
    <property type="match status" value="1"/>
</dbReference>
<proteinExistence type="inferred from homology"/>
<dbReference type="Gene3D" id="2.40.50.140">
    <property type="entry name" value="Nucleic acid-binding proteins"/>
    <property type="match status" value="1"/>
</dbReference>